<protein>
    <submittedName>
        <fullName evidence="1">Uncharacterized protein</fullName>
    </submittedName>
</protein>
<dbReference type="EMBL" id="JABSTQ010010137">
    <property type="protein sequence ID" value="KAG0423177.1"/>
    <property type="molecule type" value="Genomic_DNA"/>
</dbReference>
<comment type="caution">
    <text evidence="1">The sequence shown here is derived from an EMBL/GenBank/DDBJ whole genome shotgun (WGS) entry which is preliminary data.</text>
</comment>
<keyword evidence="2" id="KW-1185">Reference proteome</keyword>
<name>A0AC60PQ64_IXOPE</name>
<evidence type="ECO:0000313" key="2">
    <source>
        <dbReference type="Proteomes" id="UP000805193"/>
    </source>
</evidence>
<proteinExistence type="predicted"/>
<reference evidence="1 2" key="1">
    <citation type="journal article" date="2020" name="Cell">
        <title>Large-Scale Comparative Analyses of Tick Genomes Elucidate Their Genetic Diversity and Vector Capacities.</title>
        <authorList>
            <consortium name="Tick Genome and Microbiome Consortium (TIGMIC)"/>
            <person name="Jia N."/>
            <person name="Wang J."/>
            <person name="Shi W."/>
            <person name="Du L."/>
            <person name="Sun Y."/>
            <person name="Zhan W."/>
            <person name="Jiang J.F."/>
            <person name="Wang Q."/>
            <person name="Zhang B."/>
            <person name="Ji P."/>
            <person name="Bell-Sakyi L."/>
            <person name="Cui X.M."/>
            <person name="Yuan T.T."/>
            <person name="Jiang B.G."/>
            <person name="Yang W.F."/>
            <person name="Lam T.T."/>
            <person name="Chang Q.C."/>
            <person name="Ding S.J."/>
            <person name="Wang X.J."/>
            <person name="Zhu J.G."/>
            <person name="Ruan X.D."/>
            <person name="Zhao L."/>
            <person name="Wei J.T."/>
            <person name="Ye R.Z."/>
            <person name="Que T.C."/>
            <person name="Du C.H."/>
            <person name="Zhou Y.H."/>
            <person name="Cheng J.X."/>
            <person name="Dai P.F."/>
            <person name="Guo W.B."/>
            <person name="Han X.H."/>
            <person name="Huang E.J."/>
            <person name="Li L.F."/>
            <person name="Wei W."/>
            <person name="Gao Y.C."/>
            <person name="Liu J.Z."/>
            <person name="Shao H.Z."/>
            <person name="Wang X."/>
            <person name="Wang C.C."/>
            <person name="Yang T.C."/>
            <person name="Huo Q.B."/>
            <person name="Li W."/>
            <person name="Chen H.Y."/>
            <person name="Chen S.E."/>
            <person name="Zhou L.G."/>
            <person name="Ni X.B."/>
            <person name="Tian J.H."/>
            <person name="Sheng Y."/>
            <person name="Liu T."/>
            <person name="Pan Y.S."/>
            <person name="Xia L.Y."/>
            <person name="Li J."/>
            <person name="Zhao F."/>
            <person name="Cao W.C."/>
        </authorList>
    </citation>
    <scope>NUCLEOTIDE SEQUENCE [LARGE SCALE GENOMIC DNA]</scope>
    <source>
        <strain evidence="1">Iper-2018</strain>
    </source>
</reference>
<organism evidence="1 2">
    <name type="scientific">Ixodes persulcatus</name>
    <name type="common">Taiga tick</name>
    <dbReference type="NCBI Taxonomy" id="34615"/>
    <lineage>
        <taxon>Eukaryota</taxon>
        <taxon>Metazoa</taxon>
        <taxon>Ecdysozoa</taxon>
        <taxon>Arthropoda</taxon>
        <taxon>Chelicerata</taxon>
        <taxon>Arachnida</taxon>
        <taxon>Acari</taxon>
        <taxon>Parasitiformes</taxon>
        <taxon>Ixodida</taxon>
        <taxon>Ixodoidea</taxon>
        <taxon>Ixodidae</taxon>
        <taxon>Ixodinae</taxon>
        <taxon>Ixodes</taxon>
    </lineage>
</organism>
<accession>A0AC60PQ64</accession>
<sequence>MADLEGAEVGHLNFRPTGLHFRFRKEPGQGFPSSFPSQHAHAKYTRRSAVHASFGPVPGGGEGEASSPRPRDERRFNDPSAARGRAPGPRFAGIDPGTPPDAFVHPDSTLKATRPLDQ</sequence>
<dbReference type="Proteomes" id="UP000805193">
    <property type="component" value="Unassembled WGS sequence"/>
</dbReference>
<evidence type="ECO:0000313" key="1">
    <source>
        <dbReference type="EMBL" id="KAG0423177.1"/>
    </source>
</evidence>
<gene>
    <name evidence="1" type="ORF">HPB47_001031</name>
</gene>